<dbReference type="PROSITE" id="PS50893">
    <property type="entry name" value="ABC_TRANSPORTER_2"/>
    <property type="match status" value="1"/>
</dbReference>
<accession>A0A9D1RH71</accession>
<dbReference type="Pfam" id="PF00664">
    <property type="entry name" value="ABC_membrane"/>
    <property type="match status" value="1"/>
</dbReference>
<dbReference type="InterPro" id="IPR011527">
    <property type="entry name" value="ABC1_TM_dom"/>
</dbReference>
<dbReference type="PROSITE" id="PS50929">
    <property type="entry name" value="ABC_TM1F"/>
    <property type="match status" value="1"/>
</dbReference>
<dbReference type="SMART" id="SM00382">
    <property type="entry name" value="AAA"/>
    <property type="match status" value="1"/>
</dbReference>
<evidence type="ECO:0000256" key="5">
    <source>
        <dbReference type="ARBA" id="ARBA00022989"/>
    </source>
</evidence>
<dbReference type="GO" id="GO:0034040">
    <property type="term" value="F:ATPase-coupled lipid transmembrane transporter activity"/>
    <property type="evidence" value="ECO:0007669"/>
    <property type="project" value="TreeGrafter"/>
</dbReference>
<reference evidence="10" key="2">
    <citation type="submission" date="2021-04" db="EMBL/GenBank/DDBJ databases">
        <authorList>
            <person name="Gilroy R."/>
        </authorList>
    </citation>
    <scope>NUCLEOTIDE SEQUENCE</scope>
    <source>
        <strain evidence="10">421</strain>
    </source>
</reference>
<feature type="transmembrane region" description="Helical" evidence="7">
    <location>
        <begin position="302"/>
        <end position="321"/>
    </location>
</feature>
<proteinExistence type="predicted"/>
<dbReference type="GO" id="GO:0016887">
    <property type="term" value="F:ATP hydrolysis activity"/>
    <property type="evidence" value="ECO:0007669"/>
    <property type="project" value="InterPro"/>
</dbReference>
<dbReference type="InterPro" id="IPR036640">
    <property type="entry name" value="ABC1_TM_sf"/>
</dbReference>
<feature type="transmembrane region" description="Helical" evidence="7">
    <location>
        <begin position="258"/>
        <end position="282"/>
    </location>
</feature>
<dbReference type="PANTHER" id="PTHR24221">
    <property type="entry name" value="ATP-BINDING CASSETTE SUB-FAMILY B"/>
    <property type="match status" value="1"/>
</dbReference>
<dbReference type="GO" id="GO:0005886">
    <property type="term" value="C:plasma membrane"/>
    <property type="evidence" value="ECO:0007669"/>
    <property type="project" value="UniProtKB-SubCell"/>
</dbReference>
<dbReference type="SUPFAM" id="SSF52540">
    <property type="entry name" value="P-loop containing nucleoside triphosphate hydrolases"/>
    <property type="match status" value="1"/>
</dbReference>
<dbReference type="InterPro" id="IPR027417">
    <property type="entry name" value="P-loop_NTPase"/>
</dbReference>
<keyword evidence="4 10" id="KW-0067">ATP-binding</keyword>
<dbReference type="PANTHER" id="PTHR24221:SF654">
    <property type="entry name" value="ATP-BINDING CASSETTE SUB-FAMILY B MEMBER 6"/>
    <property type="match status" value="1"/>
</dbReference>
<dbReference type="AlphaFoldDB" id="A0A9D1RH71"/>
<feature type="domain" description="ABC transmembrane type-1" evidence="9">
    <location>
        <begin position="53"/>
        <end position="317"/>
    </location>
</feature>
<evidence type="ECO:0000256" key="1">
    <source>
        <dbReference type="ARBA" id="ARBA00004651"/>
    </source>
</evidence>
<dbReference type="InterPro" id="IPR003593">
    <property type="entry name" value="AAA+_ATPase"/>
</dbReference>
<evidence type="ECO:0000256" key="4">
    <source>
        <dbReference type="ARBA" id="ARBA00022840"/>
    </source>
</evidence>
<dbReference type="GO" id="GO:0140359">
    <property type="term" value="F:ABC-type transporter activity"/>
    <property type="evidence" value="ECO:0007669"/>
    <property type="project" value="InterPro"/>
</dbReference>
<keyword evidence="6 7" id="KW-0472">Membrane</keyword>
<evidence type="ECO:0000256" key="6">
    <source>
        <dbReference type="ARBA" id="ARBA00023136"/>
    </source>
</evidence>
<reference evidence="10" key="1">
    <citation type="journal article" date="2021" name="PeerJ">
        <title>Extensive microbial diversity within the chicken gut microbiome revealed by metagenomics and culture.</title>
        <authorList>
            <person name="Gilroy R."/>
            <person name="Ravi A."/>
            <person name="Getino M."/>
            <person name="Pursley I."/>
            <person name="Horton D.L."/>
            <person name="Alikhan N.F."/>
            <person name="Baker D."/>
            <person name="Gharbi K."/>
            <person name="Hall N."/>
            <person name="Watson M."/>
            <person name="Adriaenssens E.M."/>
            <person name="Foster-Nyarko E."/>
            <person name="Jarju S."/>
            <person name="Secka A."/>
            <person name="Antonio M."/>
            <person name="Oren A."/>
            <person name="Chaudhuri R.R."/>
            <person name="La Ragione R."/>
            <person name="Hildebrand F."/>
            <person name="Pallen M.J."/>
        </authorList>
    </citation>
    <scope>NUCLEOTIDE SEQUENCE</scope>
    <source>
        <strain evidence="10">421</strain>
    </source>
</reference>
<evidence type="ECO:0000313" key="10">
    <source>
        <dbReference type="EMBL" id="HIW86501.1"/>
    </source>
</evidence>
<keyword evidence="3" id="KW-0547">Nucleotide-binding</keyword>
<dbReference type="Pfam" id="PF00005">
    <property type="entry name" value="ABC_tran"/>
    <property type="match status" value="1"/>
</dbReference>
<feature type="transmembrane region" description="Helical" evidence="7">
    <location>
        <begin position="156"/>
        <end position="184"/>
    </location>
</feature>
<dbReference type="PROSITE" id="PS00211">
    <property type="entry name" value="ABC_TRANSPORTER_1"/>
    <property type="match status" value="1"/>
</dbReference>
<dbReference type="Gene3D" id="1.20.1560.10">
    <property type="entry name" value="ABC transporter type 1, transmembrane domain"/>
    <property type="match status" value="1"/>
</dbReference>
<organism evidence="10 11">
    <name type="scientific">Candidatus Eubacterium faecipullorum</name>
    <dbReference type="NCBI Taxonomy" id="2838571"/>
    <lineage>
        <taxon>Bacteria</taxon>
        <taxon>Bacillati</taxon>
        <taxon>Bacillota</taxon>
        <taxon>Clostridia</taxon>
        <taxon>Eubacteriales</taxon>
        <taxon>Eubacteriaceae</taxon>
        <taxon>Eubacterium</taxon>
    </lineage>
</organism>
<evidence type="ECO:0000256" key="7">
    <source>
        <dbReference type="SAM" id="Phobius"/>
    </source>
</evidence>
<dbReference type="Gene3D" id="3.40.50.300">
    <property type="entry name" value="P-loop containing nucleotide triphosphate hydrolases"/>
    <property type="match status" value="1"/>
</dbReference>
<comment type="caution">
    <text evidence="10">The sequence shown here is derived from an EMBL/GenBank/DDBJ whole genome shotgun (WGS) entry which is preliminary data.</text>
</comment>
<feature type="transmembrane region" description="Helical" evidence="7">
    <location>
        <begin position="16"/>
        <end position="33"/>
    </location>
</feature>
<comment type="subcellular location">
    <subcellularLocation>
        <location evidence="1">Cell membrane</location>
        <topology evidence="1">Multi-pass membrane protein</topology>
    </subcellularLocation>
</comment>
<sequence length="597" mass="67845">MKRKRKSKAHSTQSNLFYFIRLLFKISPLLVIGEAMWGVLLKLPTRLIAVIGVKYVVDVVTSHDDLSKIAFAIVGIAVILLVSEVICWLFREFYWNIARERANAGLSTIFYEKAKSLDLESYDDPYFYNNFIVAIESSTGNLNNILTMIRDYMGELISLITICTVILALDPVCLLIILAIIILFTPISKKIGNLQSERRIENNRLHRKSDYFARVFYLQDYAKEVRINNIRPLLIKRYGEAADDVIENQRRYVGKIDLIYFFQETGVQVLGFMFILPLYLGYCVIRSETLSAGDFIATFNGAYSVATSFSFLTVAIARNFSEQAKMIEKFREFLSRTNNIKDGEHTAKCGEPETIELKNVSFTYPGNTKPTLKNINITLHPYEKIALVGYNGAGKTTLTNLLLRLYDVTDGEILIGGKNIKDETLESHRARFAAVFQDFQIFAATLGENVSLDKNVNKEDAEKALENSGFKKELVNGINTELLREFDDDGIMLSGGEAQKVAVSRAFYKKCPYVIMDEPSANLDPIAEYNLNRSMMNAAKHKTVIFISHRLSTTRHADRIYVMENGEIVESGTHEQLMAMNGKYAYMFELQAEKYRA</sequence>
<evidence type="ECO:0000256" key="3">
    <source>
        <dbReference type="ARBA" id="ARBA00022741"/>
    </source>
</evidence>
<gene>
    <name evidence="10" type="ORF">IAA48_08415</name>
</gene>
<evidence type="ECO:0000256" key="2">
    <source>
        <dbReference type="ARBA" id="ARBA00022692"/>
    </source>
</evidence>
<dbReference type="Proteomes" id="UP000824205">
    <property type="component" value="Unassembled WGS sequence"/>
</dbReference>
<dbReference type="SUPFAM" id="SSF90123">
    <property type="entry name" value="ABC transporter transmembrane region"/>
    <property type="match status" value="1"/>
</dbReference>
<feature type="domain" description="ABC transporter" evidence="8">
    <location>
        <begin position="355"/>
        <end position="590"/>
    </location>
</feature>
<dbReference type="InterPro" id="IPR039421">
    <property type="entry name" value="Type_1_exporter"/>
</dbReference>
<name>A0A9D1RH71_9FIRM</name>
<dbReference type="GO" id="GO:0005524">
    <property type="term" value="F:ATP binding"/>
    <property type="evidence" value="ECO:0007669"/>
    <property type="project" value="UniProtKB-KW"/>
</dbReference>
<dbReference type="EMBL" id="DXGE01000034">
    <property type="protein sequence ID" value="HIW86501.1"/>
    <property type="molecule type" value="Genomic_DNA"/>
</dbReference>
<dbReference type="InterPro" id="IPR017871">
    <property type="entry name" value="ABC_transporter-like_CS"/>
</dbReference>
<keyword evidence="5 7" id="KW-1133">Transmembrane helix</keyword>
<evidence type="ECO:0000313" key="11">
    <source>
        <dbReference type="Proteomes" id="UP000824205"/>
    </source>
</evidence>
<evidence type="ECO:0000259" key="8">
    <source>
        <dbReference type="PROSITE" id="PS50893"/>
    </source>
</evidence>
<evidence type="ECO:0000259" key="9">
    <source>
        <dbReference type="PROSITE" id="PS50929"/>
    </source>
</evidence>
<dbReference type="InterPro" id="IPR003439">
    <property type="entry name" value="ABC_transporter-like_ATP-bd"/>
</dbReference>
<feature type="transmembrane region" description="Helical" evidence="7">
    <location>
        <begin position="69"/>
        <end position="91"/>
    </location>
</feature>
<keyword evidence="2 7" id="KW-0812">Transmembrane</keyword>
<protein>
    <submittedName>
        <fullName evidence="10">ABC transporter ATP-binding protein/permease</fullName>
    </submittedName>
</protein>